<gene>
    <name evidence="1" type="primary">jg7993</name>
    <name evidence="1" type="ORF">PAEG_LOCUS1055</name>
</gene>
<organism evidence="1 2">
    <name type="scientific">Pararge aegeria aegeria</name>
    <dbReference type="NCBI Taxonomy" id="348720"/>
    <lineage>
        <taxon>Eukaryota</taxon>
        <taxon>Metazoa</taxon>
        <taxon>Ecdysozoa</taxon>
        <taxon>Arthropoda</taxon>
        <taxon>Hexapoda</taxon>
        <taxon>Insecta</taxon>
        <taxon>Pterygota</taxon>
        <taxon>Neoptera</taxon>
        <taxon>Endopterygota</taxon>
        <taxon>Lepidoptera</taxon>
        <taxon>Glossata</taxon>
        <taxon>Ditrysia</taxon>
        <taxon>Papilionoidea</taxon>
        <taxon>Nymphalidae</taxon>
        <taxon>Satyrinae</taxon>
        <taxon>Satyrini</taxon>
        <taxon>Parargina</taxon>
        <taxon>Pararge</taxon>
    </lineage>
</organism>
<name>A0A8S4QEU3_9NEOP</name>
<sequence>LSGISRRDSFLFTTLKSETAWNTVVTCGMPLPCTRLKAFDSVHRRARRIIGNESLTQAKLHSLQHRRNVACLAVFYRIYKDFGE</sequence>
<protein>
    <submittedName>
        <fullName evidence="1">Jg7993 protein</fullName>
    </submittedName>
</protein>
<proteinExistence type="predicted"/>
<evidence type="ECO:0000313" key="2">
    <source>
        <dbReference type="Proteomes" id="UP000838756"/>
    </source>
</evidence>
<dbReference type="OrthoDB" id="7480422at2759"/>
<feature type="non-terminal residue" evidence="1">
    <location>
        <position position="1"/>
    </location>
</feature>
<evidence type="ECO:0000313" key="1">
    <source>
        <dbReference type="EMBL" id="CAH2208439.1"/>
    </source>
</evidence>
<comment type="caution">
    <text evidence="1">The sequence shown here is derived from an EMBL/GenBank/DDBJ whole genome shotgun (WGS) entry which is preliminary data.</text>
</comment>
<keyword evidence="2" id="KW-1185">Reference proteome</keyword>
<dbReference type="EMBL" id="CAKXAJ010003561">
    <property type="protein sequence ID" value="CAH2208439.1"/>
    <property type="molecule type" value="Genomic_DNA"/>
</dbReference>
<dbReference type="AlphaFoldDB" id="A0A8S4QEU3"/>
<reference evidence="1" key="1">
    <citation type="submission" date="2022-03" db="EMBL/GenBank/DDBJ databases">
        <authorList>
            <person name="Lindestad O."/>
        </authorList>
    </citation>
    <scope>NUCLEOTIDE SEQUENCE</scope>
</reference>
<accession>A0A8S4QEU3</accession>
<dbReference type="Proteomes" id="UP000838756">
    <property type="component" value="Unassembled WGS sequence"/>
</dbReference>